<comment type="similarity">
    <text evidence="1">Belongs to the peptidase S10 family.</text>
</comment>
<evidence type="ECO:0000256" key="2">
    <source>
        <dbReference type="ARBA" id="ARBA00022645"/>
    </source>
</evidence>
<dbReference type="InterPro" id="IPR001563">
    <property type="entry name" value="Peptidase_S10"/>
</dbReference>
<dbReference type="Gene3D" id="3.40.50.1820">
    <property type="entry name" value="alpha/beta hydrolase"/>
    <property type="match status" value="1"/>
</dbReference>
<keyword evidence="2" id="KW-0121">Carboxypeptidase</keyword>
<evidence type="ECO:0000256" key="1">
    <source>
        <dbReference type="ARBA" id="ARBA00009431"/>
    </source>
</evidence>
<reference evidence="6" key="1">
    <citation type="submission" date="2023-03" db="EMBL/GenBank/DDBJ databases">
        <title>Massive genome expansion in bonnet fungi (Mycena s.s.) driven by repeated elements and novel gene families across ecological guilds.</title>
        <authorList>
            <consortium name="Lawrence Berkeley National Laboratory"/>
            <person name="Harder C.B."/>
            <person name="Miyauchi S."/>
            <person name="Viragh M."/>
            <person name="Kuo A."/>
            <person name="Thoen E."/>
            <person name="Andreopoulos B."/>
            <person name="Lu D."/>
            <person name="Skrede I."/>
            <person name="Drula E."/>
            <person name="Henrissat B."/>
            <person name="Morin E."/>
            <person name="Kohler A."/>
            <person name="Barry K."/>
            <person name="LaButti K."/>
            <person name="Morin E."/>
            <person name="Salamov A."/>
            <person name="Lipzen A."/>
            <person name="Mereny Z."/>
            <person name="Hegedus B."/>
            <person name="Baldrian P."/>
            <person name="Stursova M."/>
            <person name="Weitz H."/>
            <person name="Taylor A."/>
            <person name="Grigoriev I.V."/>
            <person name="Nagy L.G."/>
            <person name="Martin F."/>
            <person name="Kauserud H."/>
        </authorList>
    </citation>
    <scope>NUCLEOTIDE SEQUENCE</scope>
    <source>
        <strain evidence="6">CBHHK200</strain>
    </source>
</reference>
<organism evidence="6 7">
    <name type="scientific">Mycena alexandri</name>
    <dbReference type="NCBI Taxonomy" id="1745969"/>
    <lineage>
        <taxon>Eukaryota</taxon>
        <taxon>Fungi</taxon>
        <taxon>Dikarya</taxon>
        <taxon>Basidiomycota</taxon>
        <taxon>Agaricomycotina</taxon>
        <taxon>Agaricomycetes</taxon>
        <taxon>Agaricomycetidae</taxon>
        <taxon>Agaricales</taxon>
        <taxon>Marasmiineae</taxon>
        <taxon>Mycenaceae</taxon>
        <taxon>Mycena</taxon>
    </lineage>
</organism>
<gene>
    <name evidence="6" type="ORF">C8F04DRAFT_1197484</name>
</gene>
<dbReference type="InterPro" id="IPR029058">
    <property type="entry name" value="AB_hydrolase_fold"/>
</dbReference>
<dbReference type="EMBL" id="JARJCM010000287">
    <property type="protein sequence ID" value="KAJ7019627.1"/>
    <property type="molecule type" value="Genomic_DNA"/>
</dbReference>
<comment type="caution">
    <text evidence="6">The sequence shown here is derived from an EMBL/GenBank/DDBJ whole genome shotgun (WGS) entry which is preliminary data.</text>
</comment>
<evidence type="ECO:0000256" key="5">
    <source>
        <dbReference type="ARBA" id="ARBA00023180"/>
    </source>
</evidence>
<dbReference type="SUPFAM" id="SSF53474">
    <property type="entry name" value="alpha/beta-Hydrolases"/>
    <property type="match status" value="1"/>
</dbReference>
<keyword evidence="4 6" id="KW-0378">Hydrolase</keyword>
<dbReference type="GO" id="GO:0006508">
    <property type="term" value="P:proteolysis"/>
    <property type="evidence" value="ECO:0007669"/>
    <property type="project" value="UniProtKB-KW"/>
</dbReference>
<evidence type="ECO:0000313" key="6">
    <source>
        <dbReference type="EMBL" id="KAJ7019627.1"/>
    </source>
</evidence>
<dbReference type="AlphaFoldDB" id="A0AAD6WNT1"/>
<dbReference type="Gene3D" id="3.40.50.12670">
    <property type="match status" value="1"/>
</dbReference>
<dbReference type="GO" id="GO:0004185">
    <property type="term" value="F:serine-type carboxypeptidase activity"/>
    <property type="evidence" value="ECO:0007669"/>
    <property type="project" value="InterPro"/>
</dbReference>
<keyword evidence="3" id="KW-0645">Protease</keyword>
<proteinExistence type="inferred from homology"/>
<accession>A0AAD6WNT1</accession>
<evidence type="ECO:0000256" key="3">
    <source>
        <dbReference type="ARBA" id="ARBA00022670"/>
    </source>
</evidence>
<sequence>MQHIRIPRHAPSVNKLLGHYGPVFAKYFLEQNAVIAAGTLSGRHLNLKTLGIGNGLTDGLTQYATYIIYAQANVYQVPLVSADVIAQANMSWSTPTTGCRDQIIACNNGGSDAVYDIRSGLDDPYPPDLTTYLTEIGPQIGADVVWAKANHVVNGNFALTGDWMRTSIPDLDFVINSGVRVTLYDGDADYILNYYGIEAMITALSNEWSAEFNQQKFAPWTVGGHLAGQFKAAGGFSYVRIYEAGHEVPAYKNGTLQSGEAALQMFQQTMANKPLFST</sequence>
<keyword evidence="5" id="KW-0325">Glycoprotein</keyword>
<name>A0AAD6WNT1_9AGAR</name>
<keyword evidence="7" id="KW-1185">Reference proteome</keyword>
<evidence type="ECO:0000256" key="4">
    <source>
        <dbReference type="ARBA" id="ARBA00022801"/>
    </source>
</evidence>
<dbReference type="Proteomes" id="UP001218188">
    <property type="component" value="Unassembled WGS sequence"/>
</dbReference>
<protein>
    <submittedName>
        <fullName evidence="6">Alpha/Beta hydrolase protein</fullName>
    </submittedName>
</protein>
<evidence type="ECO:0000313" key="7">
    <source>
        <dbReference type="Proteomes" id="UP001218188"/>
    </source>
</evidence>
<dbReference type="Pfam" id="PF00450">
    <property type="entry name" value="Peptidase_S10"/>
    <property type="match status" value="2"/>
</dbReference>